<name>A0AA39KVS7_MICHY</name>
<dbReference type="GO" id="GO:0003341">
    <property type="term" value="P:cilium movement"/>
    <property type="evidence" value="ECO:0007669"/>
    <property type="project" value="TreeGrafter"/>
</dbReference>
<dbReference type="InterPro" id="IPR011989">
    <property type="entry name" value="ARM-like"/>
</dbReference>
<comment type="caution">
    <text evidence="3">The sequence shown here is derived from an EMBL/GenBank/DDBJ whole genome shotgun (WGS) entry which is preliminary data.</text>
</comment>
<dbReference type="AlphaFoldDB" id="A0AA39KVS7"/>
<reference evidence="3" key="1">
    <citation type="journal article" date="2023" name="bioRxiv">
        <title>Scaffold-level genome assemblies of two parasitoid biocontrol wasps reveal the parthenogenesis mechanism and an associated novel virus.</title>
        <authorList>
            <person name="Inwood S."/>
            <person name="Skelly J."/>
            <person name="Guhlin J."/>
            <person name="Harrop T."/>
            <person name="Goldson S."/>
            <person name="Dearden P."/>
        </authorList>
    </citation>
    <scope>NUCLEOTIDE SEQUENCE</scope>
    <source>
        <strain evidence="3">Lincoln</strain>
        <tissue evidence="3">Whole body</tissue>
    </source>
</reference>
<dbReference type="InterPro" id="IPR052623">
    <property type="entry name" value="DAAF5"/>
</dbReference>
<gene>
    <name evidence="3" type="ORF">PV327_009324</name>
</gene>
<accession>A0AA39KVS7</accession>
<evidence type="ECO:0000259" key="2">
    <source>
        <dbReference type="Pfam" id="PF25757"/>
    </source>
</evidence>
<evidence type="ECO:0000313" key="3">
    <source>
        <dbReference type="EMBL" id="KAK0175584.1"/>
    </source>
</evidence>
<evidence type="ECO:0000259" key="1">
    <source>
        <dbReference type="Pfam" id="PF24573"/>
    </source>
</evidence>
<dbReference type="PANTHER" id="PTHR16216">
    <property type="entry name" value="DYNEIN ASSEMBLY FACTOR 5, AXONEMAL"/>
    <property type="match status" value="1"/>
</dbReference>
<organism evidence="3 4">
    <name type="scientific">Microctonus hyperodae</name>
    <name type="common">Parasitoid wasp</name>
    <dbReference type="NCBI Taxonomy" id="165561"/>
    <lineage>
        <taxon>Eukaryota</taxon>
        <taxon>Metazoa</taxon>
        <taxon>Ecdysozoa</taxon>
        <taxon>Arthropoda</taxon>
        <taxon>Hexapoda</taxon>
        <taxon>Insecta</taxon>
        <taxon>Pterygota</taxon>
        <taxon>Neoptera</taxon>
        <taxon>Endopterygota</taxon>
        <taxon>Hymenoptera</taxon>
        <taxon>Apocrita</taxon>
        <taxon>Ichneumonoidea</taxon>
        <taxon>Braconidae</taxon>
        <taxon>Euphorinae</taxon>
        <taxon>Microctonus</taxon>
    </lineage>
</organism>
<protein>
    <recommendedName>
        <fullName evidence="5">HEAT repeat-containing protein 2</fullName>
    </recommendedName>
</protein>
<dbReference type="GO" id="GO:0045505">
    <property type="term" value="F:dynein intermediate chain binding"/>
    <property type="evidence" value="ECO:0007669"/>
    <property type="project" value="TreeGrafter"/>
</dbReference>
<reference evidence="3" key="2">
    <citation type="submission" date="2023-03" db="EMBL/GenBank/DDBJ databases">
        <authorList>
            <person name="Inwood S.N."/>
            <person name="Skelly J.G."/>
            <person name="Guhlin J."/>
            <person name="Harrop T.W.R."/>
            <person name="Goldson S.G."/>
            <person name="Dearden P.K."/>
        </authorList>
    </citation>
    <scope>NUCLEOTIDE SEQUENCE</scope>
    <source>
        <strain evidence="3">Lincoln</strain>
        <tissue evidence="3">Whole body</tissue>
    </source>
</reference>
<dbReference type="SUPFAM" id="SSF48371">
    <property type="entry name" value="ARM repeat"/>
    <property type="match status" value="1"/>
</dbReference>
<dbReference type="InterPro" id="IPR057978">
    <property type="entry name" value="TPR_DAAF5"/>
</dbReference>
<dbReference type="GO" id="GO:0036158">
    <property type="term" value="P:outer dynein arm assembly"/>
    <property type="evidence" value="ECO:0007669"/>
    <property type="project" value="TreeGrafter"/>
</dbReference>
<evidence type="ECO:0008006" key="5">
    <source>
        <dbReference type="Google" id="ProtNLM"/>
    </source>
</evidence>
<dbReference type="Pfam" id="PF25757">
    <property type="entry name" value="TPR_DNAAF5"/>
    <property type="match status" value="1"/>
</dbReference>
<dbReference type="GO" id="GO:0036159">
    <property type="term" value="P:inner dynein arm assembly"/>
    <property type="evidence" value="ECO:0007669"/>
    <property type="project" value="TreeGrafter"/>
</dbReference>
<proteinExistence type="predicted"/>
<sequence length="854" mass="98255">MLRVEELQLSEICLSLQSTEKAKRIKSLEKMYNIIKDDDKQWSKEEIVKMWQIMNKHLAKHLTDPSESCRNLSIDITKIFLESLPIFDKHIMYIIPILVRRLSPQEILESSEEVRLNCVTLLRVIIRLYKDHLAVYIDDFIAILSRTVMDNYQNVKRESCEAISELAKSIPAQFYTKSEAIVKPILSNFTHQHYRVRVASVNAIGDVLQYGNSKSMTEVSTPLAERLFDQSGAVRAAVVKVAGNWLVHLRDRYSWWYKIIPLLLTGLHDDIQEIRVTAAELWDTAGKVYLQENESDEKIKDKMDYLIQDPEHYPPNIPRPNLGCRIIVQQNVGKLVGGISRELGDWKQDIRVRSAQLLAVLTLNSEQNITQHIENLLPAMYRACNDEDQRVVDNVVLAAEYIGYFVPPNVYCGLVLPTLEDGNITTGHLTVFAAILRGSERDSLSDELIEIGKFLQAKHICRSKKPNYQWQILNCCESLLHVCQQDCNVIAHDMFVIIFTVWSMAQTEKNQIFAKHLMETLAKVAANQELMEFYAIHLREIFVLIKDTASNWNIYSPEFYLFKFCLSEARTVCAKNIDIVQPILETTMNQDSDSELRLKLFIILSDFFMHRDEILKAMKEPSDFVEKFLINILIPGLIWSAGKISEALRTAATGCLCALIDESNHDEMIDKNKMRFDKLKNCLENSTDIFADKNQFLKIFDKLRPILISLVDDNARKTRLYALRAICSILNIGLKFSCITDENVISTYPAVIKRLDDGCDDVRCAAVEALVFIWHALPNDYDLEFGKSHVDYLYTCMIVHLDDPEKEFQDLMLDAMIQLAKIHPQMLAQKIEKSRGNFRNQSALDKLMKHMSLL</sequence>
<dbReference type="GO" id="GO:0005737">
    <property type="term" value="C:cytoplasm"/>
    <property type="evidence" value="ECO:0007669"/>
    <property type="project" value="TreeGrafter"/>
</dbReference>
<dbReference type="EMBL" id="JAQQBR010000005">
    <property type="protein sequence ID" value="KAK0175584.1"/>
    <property type="molecule type" value="Genomic_DNA"/>
</dbReference>
<dbReference type="Gene3D" id="1.25.10.10">
    <property type="entry name" value="Leucine-rich Repeat Variant"/>
    <property type="match status" value="4"/>
</dbReference>
<keyword evidence="4" id="KW-1185">Reference proteome</keyword>
<dbReference type="InterPro" id="IPR016024">
    <property type="entry name" value="ARM-type_fold"/>
</dbReference>
<feature type="domain" description="Dynein axonemal assembly factor 5 TPR repeats" evidence="2">
    <location>
        <begin position="16"/>
        <end position="302"/>
    </location>
</feature>
<dbReference type="PANTHER" id="PTHR16216:SF2">
    <property type="entry name" value="DYNEIN AXONEMAL ASSEMBLY FACTOR 5"/>
    <property type="match status" value="1"/>
</dbReference>
<dbReference type="Pfam" id="PF24573">
    <property type="entry name" value="HEAT_DAAF5"/>
    <property type="match status" value="1"/>
</dbReference>
<dbReference type="InterPro" id="IPR056497">
    <property type="entry name" value="HEAT_DAAF5"/>
</dbReference>
<evidence type="ECO:0000313" key="4">
    <source>
        <dbReference type="Proteomes" id="UP001168972"/>
    </source>
</evidence>
<dbReference type="Proteomes" id="UP001168972">
    <property type="component" value="Unassembled WGS sequence"/>
</dbReference>
<feature type="domain" description="Dynein axonemal assembly factor 5 HEAT-repeat" evidence="1">
    <location>
        <begin position="311"/>
        <end position="504"/>
    </location>
</feature>